<dbReference type="GO" id="GO:0000155">
    <property type="term" value="F:phosphorelay sensor kinase activity"/>
    <property type="evidence" value="ECO:0007669"/>
    <property type="project" value="InterPro"/>
</dbReference>
<keyword evidence="6 10" id="KW-0418">Kinase</keyword>
<comment type="caution">
    <text evidence="10">The sequence shown here is derived from an EMBL/GenBank/DDBJ whole genome shotgun (WGS) entry which is preliminary data.</text>
</comment>
<dbReference type="AlphaFoldDB" id="A0AAE2YQX0"/>
<evidence type="ECO:0000256" key="8">
    <source>
        <dbReference type="ARBA" id="ARBA00023012"/>
    </source>
</evidence>
<protein>
    <recommendedName>
        <fullName evidence="2">histidine kinase</fullName>
        <ecNumber evidence="2">2.7.13.3</ecNumber>
    </recommendedName>
</protein>
<dbReference type="Gene3D" id="3.30.565.10">
    <property type="entry name" value="Histidine kinase-like ATPase, C-terminal domain"/>
    <property type="match status" value="1"/>
</dbReference>
<dbReference type="Pfam" id="PF00512">
    <property type="entry name" value="HisKA"/>
    <property type="match status" value="1"/>
</dbReference>
<dbReference type="Gene3D" id="3.30.450.20">
    <property type="entry name" value="PAS domain"/>
    <property type="match status" value="1"/>
</dbReference>
<dbReference type="PANTHER" id="PTHR43065">
    <property type="entry name" value="SENSOR HISTIDINE KINASE"/>
    <property type="match status" value="1"/>
</dbReference>
<comment type="catalytic activity">
    <reaction evidence="1">
        <text>ATP + protein L-histidine = ADP + protein N-phospho-L-histidine.</text>
        <dbReference type="EC" id="2.7.13.3"/>
    </reaction>
</comment>
<evidence type="ECO:0000256" key="1">
    <source>
        <dbReference type="ARBA" id="ARBA00000085"/>
    </source>
</evidence>
<dbReference type="PRINTS" id="PR00344">
    <property type="entry name" value="BCTRLSENSOR"/>
</dbReference>
<dbReference type="SMART" id="SM00387">
    <property type="entry name" value="HATPase_c"/>
    <property type="match status" value="1"/>
</dbReference>
<dbReference type="InterPro" id="IPR035965">
    <property type="entry name" value="PAS-like_dom_sf"/>
</dbReference>
<proteinExistence type="predicted"/>
<keyword evidence="11" id="KW-1185">Reference proteome</keyword>
<keyword evidence="8" id="KW-0902">Two-component regulatory system</keyword>
<evidence type="ECO:0000256" key="6">
    <source>
        <dbReference type="ARBA" id="ARBA00022777"/>
    </source>
</evidence>
<dbReference type="SUPFAM" id="SSF47384">
    <property type="entry name" value="Homodimeric domain of signal transducing histidine kinase"/>
    <property type="match status" value="1"/>
</dbReference>
<feature type="domain" description="Histidine kinase" evidence="9">
    <location>
        <begin position="131"/>
        <end position="343"/>
    </location>
</feature>
<dbReference type="PROSITE" id="PS50109">
    <property type="entry name" value="HIS_KIN"/>
    <property type="match status" value="1"/>
</dbReference>
<dbReference type="EMBL" id="JAAXYO010000155">
    <property type="protein sequence ID" value="MBU2788729.1"/>
    <property type="molecule type" value="Genomic_DNA"/>
</dbReference>
<sequence length="347" mass="38484">MAILDGLDAAVLLLSAEDEVEYLNASAENLLRVSASVSRGKALESFCATAEGESLKSILSDARRAGTMVSRHAVPLRVADGSRAVVDLLCSGLSTGSSWVLELRPVEASLRRAEEEMQDKVFEAAQEMLAGLAHEIKNPLGGLRGAAQLLERELPSPELQEYTRIILHEVDRLRRLVDRLRGDKTQPQRRMVNIHEVLEHVRRLLQVNLPTGVALRFDYDLSIPEFEADPEQLVQVFLNLLRNARQALAGQGTILIRTRVERFMNLQQRLYRLVLRVDISDDGPGIPEDLLPRIFLPLVTSRAEGMGMGLAIVQNLVRSHGGTVHCRSQPGDTVFSVRLPLPDGRFS</sequence>
<dbReference type="InterPro" id="IPR004358">
    <property type="entry name" value="Sig_transdc_His_kin-like_C"/>
</dbReference>
<evidence type="ECO:0000256" key="2">
    <source>
        <dbReference type="ARBA" id="ARBA00012438"/>
    </source>
</evidence>
<evidence type="ECO:0000259" key="9">
    <source>
        <dbReference type="PROSITE" id="PS50109"/>
    </source>
</evidence>
<keyword evidence="7" id="KW-0067">ATP-binding</keyword>
<dbReference type="InterPro" id="IPR036890">
    <property type="entry name" value="HATPase_C_sf"/>
</dbReference>
<name>A0AAE2YQX0_9PROT</name>
<dbReference type="SUPFAM" id="SSF55785">
    <property type="entry name" value="PYP-like sensor domain (PAS domain)"/>
    <property type="match status" value="1"/>
</dbReference>
<evidence type="ECO:0000313" key="10">
    <source>
        <dbReference type="EMBL" id="MBU2788729.1"/>
    </source>
</evidence>
<keyword evidence="4" id="KW-0808">Transferase</keyword>
<reference evidence="10" key="1">
    <citation type="journal article" date="2021" name="ISME J.">
        <title>Genomic evolution of the class Acidithiobacillia: deep-branching Proteobacteria living in extreme acidic conditions.</title>
        <authorList>
            <person name="Moya-Beltran A."/>
            <person name="Beard S."/>
            <person name="Rojas-Villalobos C."/>
            <person name="Issotta F."/>
            <person name="Gallardo Y."/>
            <person name="Ulloa R."/>
            <person name="Giaveno A."/>
            <person name="Degli Esposti M."/>
            <person name="Johnson D.B."/>
            <person name="Quatrini R."/>
        </authorList>
    </citation>
    <scope>NUCLEOTIDE SEQUENCE</scope>
    <source>
        <strain evidence="10">VAN18-1</strain>
    </source>
</reference>
<dbReference type="Proteomes" id="UP001197378">
    <property type="component" value="Unassembled WGS sequence"/>
</dbReference>
<dbReference type="SUPFAM" id="SSF55874">
    <property type="entry name" value="ATPase domain of HSP90 chaperone/DNA topoisomerase II/histidine kinase"/>
    <property type="match status" value="1"/>
</dbReference>
<dbReference type="InterPro" id="IPR003594">
    <property type="entry name" value="HATPase_dom"/>
</dbReference>
<evidence type="ECO:0000256" key="7">
    <source>
        <dbReference type="ARBA" id="ARBA00022840"/>
    </source>
</evidence>
<dbReference type="Pfam" id="PF02518">
    <property type="entry name" value="HATPase_c"/>
    <property type="match status" value="1"/>
</dbReference>
<evidence type="ECO:0000313" key="11">
    <source>
        <dbReference type="Proteomes" id="UP001197378"/>
    </source>
</evidence>
<dbReference type="Gene3D" id="1.10.287.130">
    <property type="match status" value="1"/>
</dbReference>
<dbReference type="PANTHER" id="PTHR43065:SF16">
    <property type="entry name" value="SENSORY HISTIDINE KINASE_PHOSPHATASE NTRB"/>
    <property type="match status" value="1"/>
</dbReference>
<dbReference type="InterPro" id="IPR005467">
    <property type="entry name" value="His_kinase_dom"/>
</dbReference>
<evidence type="ECO:0000256" key="4">
    <source>
        <dbReference type="ARBA" id="ARBA00022679"/>
    </source>
</evidence>
<dbReference type="CDD" id="cd00082">
    <property type="entry name" value="HisKA"/>
    <property type="match status" value="1"/>
</dbReference>
<evidence type="ECO:0000256" key="3">
    <source>
        <dbReference type="ARBA" id="ARBA00022553"/>
    </source>
</evidence>
<gene>
    <name evidence="10" type="ORF">HFQ13_11055</name>
</gene>
<keyword evidence="5" id="KW-0547">Nucleotide-binding</keyword>
<dbReference type="NCBIfam" id="NF008293">
    <property type="entry name" value="PRK11073.1"/>
    <property type="match status" value="1"/>
</dbReference>
<dbReference type="InterPro" id="IPR003661">
    <property type="entry name" value="HisK_dim/P_dom"/>
</dbReference>
<keyword evidence="3" id="KW-0597">Phosphoprotein</keyword>
<evidence type="ECO:0000256" key="5">
    <source>
        <dbReference type="ARBA" id="ARBA00022741"/>
    </source>
</evidence>
<dbReference type="EC" id="2.7.13.3" evidence="2"/>
<dbReference type="SMART" id="SM00388">
    <property type="entry name" value="HisKA"/>
    <property type="match status" value="1"/>
</dbReference>
<accession>A0AAE2YQX0</accession>
<organism evidence="10 11">
    <name type="scientific">Igneacidithiobacillus copahuensis</name>
    <dbReference type="NCBI Taxonomy" id="2724909"/>
    <lineage>
        <taxon>Bacteria</taxon>
        <taxon>Pseudomonadati</taxon>
        <taxon>Pseudomonadota</taxon>
        <taxon>Acidithiobacillia</taxon>
        <taxon>Acidithiobacillales</taxon>
        <taxon>Acidithiobacillaceae</taxon>
        <taxon>Igneacidithiobacillus</taxon>
    </lineage>
</organism>
<dbReference type="InterPro" id="IPR036097">
    <property type="entry name" value="HisK_dim/P_sf"/>
</dbReference>
<dbReference type="GO" id="GO:0005524">
    <property type="term" value="F:ATP binding"/>
    <property type="evidence" value="ECO:0007669"/>
    <property type="project" value="UniProtKB-KW"/>
</dbReference>